<dbReference type="GeneID" id="20319773"/>
<organism evidence="1 2">
    <name type="scientific">Opisthorchis viverrini</name>
    <name type="common">Southeast Asian liver fluke</name>
    <dbReference type="NCBI Taxonomy" id="6198"/>
    <lineage>
        <taxon>Eukaryota</taxon>
        <taxon>Metazoa</taxon>
        <taxon>Spiralia</taxon>
        <taxon>Lophotrochozoa</taxon>
        <taxon>Platyhelminthes</taxon>
        <taxon>Trematoda</taxon>
        <taxon>Digenea</taxon>
        <taxon>Opisthorchiida</taxon>
        <taxon>Opisthorchiata</taxon>
        <taxon>Opisthorchiidae</taxon>
        <taxon>Opisthorchis</taxon>
    </lineage>
</organism>
<dbReference type="EMBL" id="KL596725">
    <property type="protein sequence ID" value="KER27344.1"/>
    <property type="molecule type" value="Genomic_DNA"/>
</dbReference>
<dbReference type="Proteomes" id="UP000054324">
    <property type="component" value="Unassembled WGS sequence"/>
</dbReference>
<sequence>MPAAFANTVETQVDRVACVRKYNMPKRNTHPQTTIQELQEFSGHERILSNLRSFVMVADSVCKLAGRLAALVQYIRLKDIIDERSDWVSELRVLLKRPMDTTQLKIAQRTGVLLAFVHQAICSEVIETHPWLSGCEVERYNFHQSSSTVTPVLVKTETSALADSALEDILDIEVQLFIINRRLRQDIREIRCAVDIL</sequence>
<accession>A0A075AF42</accession>
<keyword evidence="2" id="KW-1185">Reference proteome</keyword>
<dbReference type="CTD" id="20319773"/>
<protein>
    <submittedName>
        <fullName evidence="1">Uncharacterized protein</fullName>
    </submittedName>
</protein>
<evidence type="ECO:0000313" key="2">
    <source>
        <dbReference type="Proteomes" id="UP000054324"/>
    </source>
</evidence>
<proteinExistence type="predicted"/>
<name>A0A075AF42_OPIVI</name>
<dbReference type="RefSeq" id="XP_009168907.1">
    <property type="nucleotide sequence ID" value="XM_009170643.1"/>
</dbReference>
<gene>
    <name evidence="1" type="ORF">T265_05591</name>
</gene>
<dbReference type="AlphaFoldDB" id="A0A075AF42"/>
<evidence type="ECO:0000313" key="1">
    <source>
        <dbReference type="EMBL" id="KER27344.1"/>
    </source>
</evidence>
<dbReference type="KEGG" id="ovi:T265_05591"/>
<reference evidence="1 2" key="1">
    <citation type="submission" date="2013-11" db="EMBL/GenBank/DDBJ databases">
        <title>Opisthorchis viverrini - life in the bile duct.</title>
        <authorList>
            <person name="Young N.D."/>
            <person name="Nagarajan N."/>
            <person name="Lin S.J."/>
            <person name="Korhonen P.K."/>
            <person name="Jex A.R."/>
            <person name="Hall R.S."/>
            <person name="Safavi-Hemami H."/>
            <person name="Kaewkong W."/>
            <person name="Bertrand D."/>
            <person name="Gao S."/>
            <person name="Seet Q."/>
            <person name="Wongkham S."/>
            <person name="Teh B.T."/>
            <person name="Wongkham C."/>
            <person name="Intapan P.M."/>
            <person name="Maleewong W."/>
            <person name="Yang X."/>
            <person name="Hu M."/>
            <person name="Wang Z."/>
            <person name="Hofmann A."/>
            <person name="Sternberg P.W."/>
            <person name="Tan P."/>
            <person name="Wang J."/>
            <person name="Gasser R.B."/>
        </authorList>
    </citation>
    <scope>NUCLEOTIDE SEQUENCE [LARGE SCALE GENOMIC DNA]</scope>
</reference>
<dbReference type="OrthoDB" id="10381068at2759"/>